<organism evidence="1 2">
    <name type="scientific">Methylobacterium tarhaniae</name>
    <dbReference type="NCBI Taxonomy" id="1187852"/>
    <lineage>
        <taxon>Bacteria</taxon>
        <taxon>Pseudomonadati</taxon>
        <taxon>Pseudomonadota</taxon>
        <taxon>Alphaproteobacteria</taxon>
        <taxon>Hyphomicrobiales</taxon>
        <taxon>Methylobacteriaceae</taxon>
        <taxon>Methylobacterium</taxon>
    </lineage>
</organism>
<dbReference type="Proteomes" id="UP000036449">
    <property type="component" value="Unassembled WGS sequence"/>
</dbReference>
<dbReference type="Pfam" id="PF04365">
    <property type="entry name" value="BrnT_toxin"/>
    <property type="match status" value="1"/>
</dbReference>
<dbReference type="InterPro" id="IPR038573">
    <property type="entry name" value="BrnT_sf"/>
</dbReference>
<protein>
    <recommendedName>
        <fullName evidence="3">BrnT family toxin</fullName>
    </recommendedName>
</protein>
<keyword evidence="2" id="KW-1185">Reference proteome</keyword>
<evidence type="ECO:0000313" key="1">
    <source>
        <dbReference type="EMBL" id="KMO43728.1"/>
    </source>
</evidence>
<dbReference type="EMBL" id="LABZ01000037">
    <property type="protein sequence ID" value="KMO43728.1"/>
    <property type="molecule type" value="Genomic_DNA"/>
</dbReference>
<dbReference type="InterPro" id="IPR007460">
    <property type="entry name" value="BrnT_toxin"/>
</dbReference>
<reference evidence="1 2" key="1">
    <citation type="submission" date="2015-03" db="EMBL/GenBank/DDBJ databases">
        <title>Genome sequencing of Methylobacterium tarhaniae DSM 25844.</title>
        <authorList>
            <person name="Chaudhry V."/>
            <person name="Patil P.B."/>
        </authorList>
    </citation>
    <scope>NUCLEOTIDE SEQUENCE [LARGE SCALE GENOMIC DNA]</scope>
    <source>
        <strain evidence="1 2">DSM 25844</strain>
    </source>
</reference>
<proteinExistence type="predicted"/>
<accession>A0A0J6TDL6</accession>
<evidence type="ECO:0000313" key="2">
    <source>
        <dbReference type="Proteomes" id="UP000036449"/>
    </source>
</evidence>
<dbReference type="OrthoDB" id="839663at2"/>
<dbReference type="PATRIC" id="fig|1187852.3.peg.4677"/>
<gene>
    <name evidence="1" type="ORF">VQ03_06520</name>
</gene>
<evidence type="ECO:0008006" key="3">
    <source>
        <dbReference type="Google" id="ProtNLM"/>
    </source>
</evidence>
<name>A0A0J6TDL6_9HYPH</name>
<comment type="caution">
    <text evidence="1">The sequence shown here is derived from an EMBL/GenBank/DDBJ whole genome shotgun (WGS) entry which is preliminary data.</text>
</comment>
<dbReference type="Gene3D" id="3.10.450.530">
    <property type="entry name" value="Ribonuclease toxin, BrnT, of type II toxin-antitoxin system"/>
    <property type="match status" value="1"/>
</dbReference>
<sequence>MKKHGFDLAAFEEYFSFDRFITLDAEPSKTGRARFKLIGSWCDEVVVVAIVSPLGSEAIDIVSVRRAYKNERALYASH</sequence>
<dbReference type="AlphaFoldDB" id="A0A0J6TDL6"/>